<evidence type="ECO:0000256" key="10">
    <source>
        <dbReference type="ARBA" id="ARBA00023033"/>
    </source>
</evidence>
<dbReference type="PANTHER" id="PTHR43876:SF7">
    <property type="entry name" value="UBIQUINONE BIOSYNTHESIS MONOOXYGENASE COQ6, MITOCHONDRIAL"/>
    <property type="match status" value="1"/>
</dbReference>
<dbReference type="UniPathway" id="UPA00232"/>
<dbReference type="InterPro" id="IPR036188">
    <property type="entry name" value="FAD/NAD-bd_sf"/>
</dbReference>
<dbReference type="PRINTS" id="PR00420">
    <property type="entry name" value="RNGMNOXGNASE"/>
</dbReference>
<dbReference type="OrthoDB" id="9769565at2"/>
<evidence type="ECO:0000313" key="12">
    <source>
        <dbReference type="EMBL" id="ASX25814.1"/>
    </source>
</evidence>
<dbReference type="GO" id="GO:0110142">
    <property type="term" value="C:ubiquinone biosynthesis complex"/>
    <property type="evidence" value="ECO:0007669"/>
    <property type="project" value="UniProtKB-ARBA"/>
</dbReference>
<sequence>MQSVDIVIAGGGMVGLALACGLKGTGLSVALLEKDSLEHKKTLFSRDKALRVSAIHAASEQLLKYIGIWDQILVQGACAYTSMEVWDKDSFGKIFFHAQEQGCHHLGYIIENQAIEQALWQKATESDHITLLAPAHFQQVAWSEDAAFVTLADGRLLSARLVVAADGANSWLRQYSAIPVTFWDYHQHALVAVIRTEQPHQQTARQIFYEDGILAFLPLKEAHLSSIVWSLPFNQSTHFLQCPEAQFNQSLAVAFDMRLGLCELQGQRQTFPLKARYARSFAAHRLVLVGDAAHTIHPLAGQGVNLGFMDVAELISEIQRLKTQGKEIGHYPYLRRYERKRKQSAAFMLAAMQGFGVLFSGDKPIKKWIRNTGISLVNKCPSMKSKFFHHAIGLDEGSNFLKDLKFF</sequence>
<keyword evidence="7" id="KW-0831">Ubiquinone biosynthesis</keyword>
<comment type="subunit">
    <text evidence="11">Component of the Ubi complex metabolon, which regroups five ubiquinone biosynthesis proteins (UbiE, UbiF, UbiG, UbiH and UbiI) and two accessory factors (UbiK and the lipid-binding protein UbiJ).</text>
</comment>
<accession>A0A249DWB1</accession>
<dbReference type="PANTHER" id="PTHR43876">
    <property type="entry name" value="UBIQUINONE BIOSYNTHESIS MONOOXYGENASE COQ6, MITOCHONDRIAL"/>
    <property type="match status" value="1"/>
</dbReference>
<dbReference type="Proteomes" id="UP000216438">
    <property type="component" value="Chromosome"/>
</dbReference>
<evidence type="ECO:0000256" key="7">
    <source>
        <dbReference type="ARBA" id="ARBA00022688"/>
    </source>
</evidence>
<evidence type="ECO:0000256" key="1">
    <source>
        <dbReference type="ARBA" id="ARBA00001974"/>
    </source>
</evidence>
<keyword evidence="6" id="KW-0285">Flavoprotein</keyword>
<dbReference type="RefSeq" id="WP_016857053.1">
    <property type="nucleotide sequence ID" value="NZ_CP016303.1"/>
</dbReference>
<dbReference type="InterPro" id="IPR018168">
    <property type="entry name" value="Ubi_Hdrlase_CS"/>
</dbReference>
<dbReference type="GO" id="GO:0071949">
    <property type="term" value="F:FAD binding"/>
    <property type="evidence" value="ECO:0007669"/>
    <property type="project" value="InterPro"/>
</dbReference>
<organism evidence="12 13">
    <name type="scientific">Candidatus Hamiltonella defensa</name>
    <name type="common">Bemisia tabaci</name>
    <dbReference type="NCBI Taxonomy" id="672795"/>
    <lineage>
        <taxon>Bacteria</taxon>
        <taxon>Pseudomonadati</taxon>
        <taxon>Pseudomonadota</taxon>
        <taxon>Gammaproteobacteria</taxon>
        <taxon>Enterobacterales</taxon>
        <taxon>Enterobacteriaceae</taxon>
        <taxon>aphid secondary symbionts</taxon>
        <taxon>Candidatus Williamhamiltonella</taxon>
    </lineage>
</organism>
<dbReference type="AlphaFoldDB" id="A0A249DWB1"/>
<evidence type="ECO:0000256" key="3">
    <source>
        <dbReference type="ARBA" id="ARBA00004749"/>
    </source>
</evidence>
<evidence type="ECO:0000256" key="6">
    <source>
        <dbReference type="ARBA" id="ARBA00022630"/>
    </source>
</evidence>
<comment type="pathway">
    <text evidence="3">Cofactor biosynthesis; ubiquinone biosynthesis.</text>
</comment>
<reference evidence="12 13" key="2">
    <citation type="submission" date="2017-09" db="EMBL/GenBank/DDBJ databases">
        <title>The genome of whitefly Bemisia tabaci, a global crop pest, provides novel insights into virus transmission, host adaptation and insecticide resistance.</title>
        <authorList>
            <person name="Kaur N."/>
            <person name="Kliot A."/>
            <person name="Pinheiro P.V."/>
            <person name="Luan J."/>
            <person name="Zheng Y."/>
            <person name="Liu W."/>
            <person name="Sun H."/>
            <person name="Yang X."/>
            <person name="Xu Y."/>
            <person name="Luo Y."/>
            <person name="Kruse A."/>
            <person name="Fisher T.W."/>
            <person name="Nelson D.R."/>
            <person name="Elimelech M."/>
            <person name="MacCoss M."/>
            <person name="Johnson R."/>
            <person name="Cohen E."/>
            <person name="Hunter W.B."/>
            <person name="Brown J.K."/>
            <person name="Jander G."/>
            <person name="Cilia M."/>
            <person name="Douglas A.E."/>
            <person name="Ghanim M."/>
            <person name="Simmons A.M."/>
            <person name="Wintermantel W.M."/>
            <person name="Ling K.-S."/>
            <person name="Fei Z."/>
        </authorList>
    </citation>
    <scope>NUCLEOTIDE SEQUENCE [LARGE SCALE GENOMIC DNA]</scope>
    <source>
        <strain evidence="12 13">MEAM1</strain>
    </source>
</reference>
<keyword evidence="5" id="KW-0963">Cytoplasm</keyword>
<dbReference type="InterPro" id="IPR002938">
    <property type="entry name" value="FAD-bd"/>
</dbReference>
<comment type="cofactor">
    <cofactor evidence="1">
        <name>FAD</name>
        <dbReference type="ChEBI" id="CHEBI:57692"/>
    </cofactor>
</comment>
<evidence type="ECO:0000256" key="9">
    <source>
        <dbReference type="ARBA" id="ARBA00023002"/>
    </source>
</evidence>
<keyword evidence="10" id="KW-0503">Monooxygenase</keyword>
<dbReference type="InterPro" id="IPR010971">
    <property type="entry name" value="UbiH/COQ6"/>
</dbReference>
<comment type="subcellular location">
    <subcellularLocation>
        <location evidence="2">Cytoplasm</location>
    </subcellularLocation>
</comment>
<name>A0A249DWB1_9ENTR</name>
<dbReference type="EMBL" id="CP016303">
    <property type="protein sequence ID" value="ASX25814.1"/>
    <property type="molecule type" value="Genomic_DNA"/>
</dbReference>
<evidence type="ECO:0000256" key="2">
    <source>
        <dbReference type="ARBA" id="ARBA00004496"/>
    </source>
</evidence>
<keyword evidence="8" id="KW-0274">FAD</keyword>
<evidence type="ECO:0000256" key="11">
    <source>
        <dbReference type="ARBA" id="ARBA00065734"/>
    </source>
</evidence>
<dbReference type="NCBIfam" id="TIGR01988">
    <property type="entry name" value="Ubi-OHases"/>
    <property type="match status" value="1"/>
</dbReference>
<evidence type="ECO:0000256" key="4">
    <source>
        <dbReference type="ARBA" id="ARBA00005349"/>
    </source>
</evidence>
<comment type="similarity">
    <text evidence="4">Belongs to the UbiH/COQ6 family.</text>
</comment>
<dbReference type="GO" id="GO:0005737">
    <property type="term" value="C:cytoplasm"/>
    <property type="evidence" value="ECO:0007669"/>
    <property type="project" value="UniProtKB-SubCell"/>
</dbReference>
<evidence type="ECO:0000256" key="8">
    <source>
        <dbReference type="ARBA" id="ARBA00022827"/>
    </source>
</evidence>
<dbReference type="Pfam" id="PF01494">
    <property type="entry name" value="FAD_binding_3"/>
    <property type="match status" value="1"/>
</dbReference>
<dbReference type="FunFam" id="3.50.50.60:FF:000021">
    <property type="entry name" value="Ubiquinone biosynthesis monooxygenase COQ6"/>
    <property type="match status" value="1"/>
</dbReference>
<dbReference type="Gene3D" id="3.50.50.60">
    <property type="entry name" value="FAD/NAD(P)-binding domain"/>
    <property type="match status" value="2"/>
</dbReference>
<dbReference type="SUPFAM" id="SSF51905">
    <property type="entry name" value="FAD/NAD(P)-binding domain"/>
    <property type="match status" value="1"/>
</dbReference>
<gene>
    <name evidence="12" type="ORF">BA171_01255</name>
</gene>
<dbReference type="InterPro" id="IPR051205">
    <property type="entry name" value="UbiH/COQ6_monooxygenase"/>
</dbReference>
<evidence type="ECO:0000256" key="5">
    <source>
        <dbReference type="ARBA" id="ARBA00022490"/>
    </source>
</evidence>
<protein>
    <submittedName>
        <fullName evidence="12">FAD-dependent 2-octaprenylphenol hydroxylase</fullName>
    </submittedName>
</protein>
<dbReference type="NCBIfam" id="NF005949">
    <property type="entry name" value="PRK08013.1"/>
    <property type="match status" value="1"/>
</dbReference>
<dbReference type="FunFam" id="3.50.50.60:FF:000048">
    <property type="entry name" value="2-octaprenyl-3-methyl-6-methoxy-1,4-benzoquinol hydroxylase"/>
    <property type="match status" value="1"/>
</dbReference>
<keyword evidence="9" id="KW-0560">Oxidoreductase</keyword>
<dbReference type="GO" id="GO:0019168">
    <property type="term" value="F:2-polyprenylphenol 6-hydroxylase activity"/>
    <property type="evidence" value="ECO:0007669"/>
    <property type="project" value="TreeGrafter"/>
</dbReference>
<dbReference type="GO" id="GO:0006744">
    <property type="term" value="P:ubiquinone biosynthetic process"/>
    <property type="evidence" value="ECO:0007669"/>
    <property type="project" value="UniProtKB-UniPathway"/>
</dbReference>
<reference evidence="13" key="1">
    <citation type="submission" date="2016-06" db="EMBL/GenBank/DDBJ databases">
        <authorList>
            <person name="Chen W."/>
            <person name="Hasegawa D.K."/>
        </authorList>
    </citation>
    <scope>NUCLEOTIDE SEQUENCE [LARGE SCALE GENOMIC DNA]</scope>
    <source>
        <strain evidence="13">MEAM1</strain>
    </source>
</reference>
<dbReference type="PROSITE" id="PS01304">
    <property type="entry name" value="UBIH"/>
    <property type="match status" value="1"/>
</dbReference>
<proteinExistence type="inferred from homology"/>
<evidence type="ECO:0000313" key="13">
    <source>
        <dbReference type="Proteomes" id="UP000216438"/>
    </source>
</evidence>